<dbReference type="Pfam" id="PF00535">
    <property type="entry name" value="Glycos_transf_2"/>
    <property type="match status" value="1"/>
</dbReference>
<dbReference type="InterPro" id="IPR029044">
    <property type="entry name" value="Nucleotide-diphossugar_trans"/>
</dbReference>
<evidence type="ECO:0000259" key="1">
    <source>
        <dbReference type="Pfam" id="PF00535"/>
    </source>
</evidence>
<dbReference type="Proteomes" id="UP001597061">
    <property type="component" value="Unassembled WGS sequence"/>
</dbReference>
<dbReference type="Gene3D" id="3.90.550.10">
    <property type="entry name" value="Spore Coat Polysaccharide Biosynthesis Protein SpsA, Chain A"/>
    <property type="match status" value="1"/>
</dbReference>
<evidence type="ECO:0000313" key="2">
    <source>
        <dbReference type="EMBL" id="MFD0989570.1"/>
    </source>
</evidence>
<gene>
    <name evidence="2" type="ORF">ACFQ1R_05645</name>
</gene>
<dbReference type="SUPFAM" id="SSF53448">
    <property type="entry name" value="Nucleotide-diphospho-sugar transferases"/>
    <property type="match status" value="1"/>
</dbReference>
<feature type="domain" description="Glycosyltransferase 2-like" evidence="1">
    <location>
        <begin position="10"/>
        <end position="178"/>
    </location>
</feature>
<keyword evidence="3" id="KW-1185">Reference proteome</keyword>
<keyword evidence="2" id="KW-0328">Glycosyltransferase</keyword>
<dbReference type="RefSeq" id="WP_379925149.1">
    <property type="nucleotide sequence ID" value="NZ_JBHTJI010000001.1"/>
</dbReference>
<dbReference type="PANTHER" id="PTHR22916">
    <property type="entry name" value="GLYCOSYLTRANSFERASE"/>
    <property type="match status" value="1"/>
</dbReference>
<dbReference type="GO" id="GO:0016757">
    <property type="term" value="F:glycosyltransferase activity"/>
    <property type="evidence" value="ECO:0007669"/>
    <property type="project" value="UniProtKB-KW"/>
</dbReference>
<proteinExistence type="predicted"/>
<reference evidence="3" key="1">
    <citation type="journal article" date="2019" name="Int. J. Syst. Evol. Microbiol.">
        <title>The Global Catalogue of Microorganisms (GCM) 10K type strain sequencing project: providing services to taxonomists for standard genome sequencing and annotation.</title>
        <authorList>
            <consortium name="The Broad Institute Genomics Platform"/>
            <consortium name="The Broad Institute Genome Sequencing Center for Infectious Disease"/>
            <person name="Wu L."/>
            <person name="Ma J."/>
        </authorList>
    </citation>
    <scope>NUCLEOTIDE SEQUENCE [LARGE SCALE GENOMIC DNA]</scope>
    <source>
        <strain evidence="3">CCUG 62414</strain>
    </source>
</reference>
<sequence>MLIKNSPIFSIIIPTYNSGKTISVALDSIISQTFKNLEVLIIDNLSTDDTIKIIENYKEQFTKITINSERDKGIYDAMNKGIDLAKGEWLYFMGSDDSIYESTTLQQFANRDEVLDFEVVYGNVYSPRFNGIYDGEFTFAKLAEKNICHQAIFFKSSVFKKIGSFNLKYKIHADWDHNMRWFYSKKISKAYINQVIAYYSDNGFSSLNEDNVFKNDKFFKLLKLASKQMHYSELILYCNKAIKLYKTQNMYLSCLVFLTLKYFYRILRKISSIKSK</sequence>
<organism evidence="2 3">
    <name type="scientific">Mariniflexile jejuense</name>
    <dbReference type="NCBI Taxonomy" id="1173582"/>
    <lineage>
        <taxon>Bacteria</taxon>
        <taxon>Pseudomonadati</taxon>
        <taxon>Bacteroidota</taxon>
        <taxon>Flavobacteriia</taxon>
        <taxon>Flavobacteriales</taxon>
        <taxon>Flavobacteriaceae</taxon>
        <taxon>Mariniflexile</taxon>
    </lineage>
</organism>
<name>A0ABW3JID4_9FLAO</name>
<accession>A0ABW3JID4</accession>
<comment type="caution">
    <text evidence="2">The sequence shown here is derived from an EMBL/GenBank/DDBJ whole genome shotgun (WGS) entry which is preliminary data.</text>
</comment>
<dbReference type="CDD" id="cd06433">
    <property type="entry name" value="GT_2_WfgS_like"/>
    <property type="match status" value="1"/>
</dbReference>
<dbReference type="InterPro" id="IPR001173">
    <property type="entry name" value="Glyco_trans_2-like"/>
</dbReference>
<evidence type="ECO:0000313" key="3">
    <source>
        <dbReference type="Proteomes" id="UP001597061"/>
    </source>
</evidence>
<dbReference type="EMBL" id="JBHTJI010000001">
    <property type="protein sequence ID" value="MFD0989570.1"/>
    <property type="molecule type" value="Genomic_DNA"/>
</dbReference>
<dbReference type="PANTHER" id="PTHR22916:SF3">
    <property type="entry name" value="UDP-GLCNAC:BETAGAL BETA-1,3-N-ACETYLGLUCOSAMINYLTRANSFERASE-LIKE PROTEIN 1"/>
    <property type="match status" value="1"/>
</dbReference>
<protein>
    <submittedName>
        <fullName evidence="2">Glycosyltransferase family 2 protein</fullName>
        <ecNumber evidence="2">2.4.-.-</ecNumber>
    </submittedName>
</protein>
<keyword evidence="2" id="KW-0808">Transferase</keyword>
<dbReference type="EC" id="2.4.-.-" evidence="2"/>